<keyword evidence="1" id="KW-0812">Transmembrane</keyword>
<evidence type="ECO:0000256" key="1">
    <source>
        <dbReference type="SAM" id="Phobius"/>
    </source>
</evidence>
<evidence type="ECO:0000313" key="3">
    <source>
        <dbReference type="Proteomes" id="UP001595952"/>
    </source>
</evidence>
<keyword evidence="1" id="KW-1133">Transmembrane helix</keyword>
<protein>
    <recommendedName>
        <fullName evidence="4">DUF4900 domain-containing protein</fullName>
    </recommendedName>
</protein>
<name>A0ABV9I8T4_9DEIO</name>
<evidence type="ECO:0000313" key="2">
    <source>
        <dbReference type="EMBL" id="MFC4638427.1"/>
    </source>
</evidence>
<comment type="caution">
    <text evidence="2">The sequence shown here is derived from an EMBL/GenBank/DDBJ whole genome shotgun (WGS) entry which is preliminary data.</text>
</comment>
<keyword evidence="1" id="KW-0472">Membrane</keyword>
<gene>
    <name evidence="2" type="ORF">ACFO0D_08715</name>
</gene>
<evidence type="ECO:0008006" key="4">
    <source>
        <dbReference type="Google" id="ProtNLM"/>
    </source>
</evidence>
<accession>A0ABV9I8T4</accession>
<dbReference type="RefSeq" id="WP_380061431.1">
    <property type="nucleotide sequence ID" value="NZ_JBHSEI010000005.1"/>
</dbReference>
<dbReference type="EMBL" id="JBHSEI010000005">
    <property type="protein sequence ID" value="MFC4638427.1"/>
    <property type="molecule type" value="Genomic_DNA"/>
</dbReference>
<organism evidence="2 3">
    <name type="scientific">Deinococcus hohokamensis</name>
    <dbReference type="NCBI Taxonomy" id="309883"/>
    <lineage>
        <taxon>Bacteria</taxon>
        <taxon>Thermotogati</taxon>
        <taxon>Deinococcota</taxon>
        <taxon>Deinococci</taxon>
        <taxon>Deinococcales</taxon>
        <taxon>Deinococcaceae</taxon>
        <taxon>Deinococcus</taxon>
    </lineage>
</organism>
<dbReference type="Proteomes" id="UP001595952">
    <property type="component" value="Unassembled WGS sequence"/>
</dbReference>
<keyword evidence="3" id="KW-1185">Reference proteome</keyword>
<sequence length="683" mass="72945">MKRKEHEAGASLVVTVLGTTIVLALLMAITATVTLRSKRSAVDNQAALAAQYASEAALARARSLMNMHASVVNKMLIKTGTQPQALMAQLGSLCGNNGPLSVPTNLSAVPAAGQVLCTIPTLDDGSSDARLGFFVSNSVQDPAMTNVQWVRYWKNLLKGPNNVLLTEEQGKLSNVIKGNVTAMSTVTGGMVPQSVRLFPSGAIRVMMTATPLVATTRLLNGTREVALRRYSQGSPTSVYVELARPSFSQYQYFVNRRLTPDGNRLVFWDRDRFEGKVHANGEAGESAPLFYANSTTGGPRFYGKYTSTAPLEWSPGSPARVPEDEMFLGGANFGVDEIALPTNANDQRLASVGLAANQQPAPSCMSASNPATACLQQTFGTMGSDLPNGVYAAKPGTNAFAGGIYVKGDVSDLRVTKSGNLQRIDITQGTTTTSFRQIGPEKWEKYVNNSLQQTLNSSFNGMLFVEGNVGTADPAGASGLRGDGTAAGDLADDTRITVAARGDIFIKDNLTYSQNPASNPAANNVMGIYSETGNIKVNGPTNTDLTIDATLMAAAPGKGFGTVNYKTGRGDPQPKVRITGGIIEEQSQGVGTTSRLVPLYEWVKQCTQRNSAGKCTREENVRVLVGYDEEPGAGYSRDFRWDARFDDGSFAPPFFPTQQNYQLAAELPRPLIAPRDFKAEANP</sequence>
<feature type="transmembrane region" description="Helical" evidence="1">
    <location>
        <begin position="12"/>
        <end position="35"/>
    </location>
</feature>
<reference evidence="3" key="1">
    <citation type="journal article" date="2019" name="Int. J. Syst. Evol. Microbiol.">
        <title>The Global Catalogue of Microorganisms (GCM) 10K type strain sequencing project: providing services to taxonomists for standard genome sequencing and annotation.</title>
        <authorList>
            <consortium name="The Broad Institute Genomics Platform"/>
            <consortium name="The Broad Institute Genome Sequencing Center for Infectious Disease"/>
            <person name="Wu L."/>
            <person name="Ma J."/>
        </authorList>
    </citation>
    <scope>NUCLEOTIDE SEQUENCE [LARGE SCALE GENOMIC DNA]</scope>
    <source>
        <strain evidence="3">CCUG 55995</strain>
    </source>
</reference>
<proteinExistence type="predicted"/>